<reference evidence="4" key="1">
    <citation type="submission" date="2009-09" db="EMBL/GenBank/DDBJ databases">
        <title>The complete chromosome of Sebaldella termitidis ATCC 33386.</title>
        <authorList>
            <consortium name="US DOE Joint Genome Institute (JGI-PGF)"/>
            <person name="Lucas S."/>
            <person name="Copeland A."/>
            <person name="Lapidus A."/>
            <person name="Glavina del Rio T."/>
            <person name="Dalin E."/>
            <person name="Tice H."/>
            <person name="Bruce D."/>
            <person name="Goodwin L."/>
            <person name="Pitluck S."/>
            <person name="Kyrpides N."/>
            <person name="Mavromatis K."/>
            <person name="Ivanova N."/>
            <person name="Mikhailova N."/>
            <person name="Sims D."/>
            <person name="Meincke L."/>
            <person name="Brettin T."/>
            <person name="Detter J.C."/>
            <person name="Han C."/>
            <person name="Larimer F."/>
            <person name="Land M."/>
            <person name="Hauser L."/>
            <person name="Markowitz V."/>
            <person name="Cheng J.F."/>
            <person name="Hugenholtz P."/>
            <person name="Woyke T."/>
            <person name="Wu D."/>
            <person name="Eisen J.A."/>
        </authorList>
    </citation>
    <scope>NUCLEOTIDE SEQUENCE [LARGE SCALE GENOMIC DNA]</scope>
    <source>
        <strain evidence="4">ATCC 33386 / NCTC 11300</strain>
    </source>
</reference>
<evidence type="ECO:0000313" key="4">
    <source>
        <dbReference type="Proteomes" id="UP000000845"/>
    </source>
</evidence>
<dbReference type="EMBL" id="CP001739">
    <property type="protein sequence ID" value="ACZ09242.1"/>
    <property type="molecule type" value="Genomic_DNA"/>
</dbReference>
<dbReference type="STRING" id="526218.Sterm_2389"/>
<dbReference type="InterPro" id="IPR001509">
    <property type="entry name" value="Epimerase_deHydtase"/>
</dbReference>
<proteinExistence type="inferred from homology"/>
<comment type="similarity">
    <text evidence="1">Belongs to the NAD(P)-dependent epimerase/dehydratase family.</text>
</comment>
<organism evidence="3 4">
    <name type="scientific">Sebaldella termitidis (strain ATCC 33386 / NCTC 11300)</name>
    <dbReference type="NCBI Taxonomy" id="526218"/>
    <lineage>
        <taxon>Bacteria</taxon>
        <taxon>Fusobacteriati</taxon>
        <taxon>Fusobacteriota</taxon>
        <taxon>Fusobacteriia</taxon>
        <taxon>Fusobacteriales</taxon>
        <taxon>Leptotrichiaceae</taxon>
        <taxon>Sebaldella</taxon>
    </lineage>
</organism>
<dbReference type="SUPFAM" id="SSF51735">
    <property type="entry name" value="NAD(P)-binding Rossmann-fold domains"/>
    <property type="match status" value="1"/>
</dbReference>
<evidence type="ECO:0000256" key="1">
    <source>
        <dbReference type="ARBA" id="ARBA00007637"/>
    </source>
</evidence>
<gene>
    <name evidence="3" type="ordered locus">Sterm_2389</name>
</gene>
<dbReference type="Proteomes" id="UP000000845">
    <property type="component" value="Chromosome"/>
</dbReference>
<evidence type="ECO:0000313" key="3">
    <source>
        <dbReference type="EMBL" id="ACZ09242.1"/>
    </source>
</evidence>
<dbReference type="HOGENOM" id="CLU_007383_1_7_0"/>
<name>D1AL99_SEBTE</name>
<dbReference type="KEGG" id="str:Sterm_2389"/>
<reference evidence="3 4" key="2">
    <citation type="journal article" date="2010" name="Stand. Genomic Sci.">
        <title>Complete genome sequence of Sebaldella termitidis type strain (NCTC 11300).</title>
        <authorList>
            <person name="Harmon-Smith M."/>
            <person name="Celia L."/>
            <person name="Chertkov O."/>
            <person name="Lapidus A."/>
            <person name="Copeland A."/>
            <person name="Glavina Del Rio T."/>
            <person name="Nolan M."/>
            <person name="Lucas S."/>
            <person name="Tice H."/>
            <person name="Cheng J.F."/>
            <person name="Han C."/>
            <person name="Detter J.C."/>
            <person name="Bruce D."/>
            <person name="Goodwin L."/>
            <person name="Pitluck S."/>
            <person name="Pati A."/>
            <person name="Liolios K."/>
            <person name="Ivanova N."/>
            <person name="Mavromatis K."/>
            <person name="Mikhailova N."/>
            <person name="Chen A."/>
            <person name="Palaniappan K."/>
            <person name="Land M."/>
            <person name="Hauser L."/>
            <person name="Chang Y.J."/>
            <person name="Jeffries C.D."/>
            <person name="Brettin T."/>
            <person name="Goker M."/>
            <person name="Beck B."/>
            <person name="Bristow J."/>
            <person name="Eisen J.A."/>
            <person name="Markowitz V."/>
            <person name="Hugenholtz P."/>
            <person name="Kyrpides N.C."/>
            <person name="Klenk H.P."/>
            <person name="Chen F."/>
        </authorList>
    </citation>
    <scope>NUCLEOTIDE SEQUENCE [LARGE SCALE GENOMIC DNA]</scope>
    <source>
        <strain evidence="4">ATCC 33386 / NCTC 11300</strain>
    </source>
</reference>
<dbReference type="RefSeq" id="WP_012861836.1">
    <property type="nucleotide sequence ID" value="NC_013517.1"/>
</dbReference>
<dbReference type="Pfam" id="PF01370">
    <property type="entry name" value="Epimerase"/>
    <property type="match status" value="1"/>
</dbReference>
<evidence type="ECO:0000259" key="2">
    <source>
        <dbReference type="Pfam" id="PF01370"/>
    </source>
</evidence>
<dbReference type="InterPro" id="IPR036291">
    <property type="entry name" value="NAD(P)-bd_dom_sf"/>
</dbReference>
<protein>
    <submittedName>
        <fullName evidence="3">NAD-dependent epimerase/dehydratase</fullName>
    </submittedName>
</protein>
<dbReference type="PANTHER" id="PTHR43000">
    <property type="entry name" value="DTDP-D-GLUCOSE 4,6-DEHYDRATASE-RELATED"/>
    <property type="match status" value="1"/>
</dbReference>
<dbReference type="Gene3D" id="3.40.50.720">
    <property type="entry name" value="NAD(P)-binding Rossmann-like Domain"/>
    <property type="match status" value="1"/>
</dbReference>
<dbReference type="eggNOG" id="COG0451">
    <property type="taxonomic scope" value="Bacteria"/>
</dbReference>
<dbReference type="AlphaFoldDB" id="D1AL99"/>
<sequence length="304" mass="34251">MKKVLITGGAGFIGSHVADRFLLNNYEVIAADNLVTGNIDNINGKNIKFFNIDIRDREKLEELFKNEKPDYVIHLAAQVSVSSSVEDVLYDAEENITALINILELCKKYNTEKIVFSSTAAVYGIPEEVPSREANKTAPLSPYGLSKLTGEEYIKMYSRLFGVNYVILRYANVYGPRQSAHGEAGVVSIFNDKIKANGDIFIEGDGLQTRDFVYVKDVSGANYICATEDIKNETFNVSTNTDISILKLFNTMKKYSGYEKDAFHKEARKGDIRNSRLDNNKLLKNTSWKPEYTLDQGLKEYLDK</sequence>
<keyword evidence="4" id="KW-1185">Reference proteome</keyword>
<accession>D1AL99</accession>
<feature type="domain" description="NAD-dependent epimerase/dehydratase" evidence="2">
    <location>
        <begin position="4"/>
        <end position="237"/>
    </location>
</feature>